<dbReference type="EMBL" id="LHQV01000015">
    <property type="protein sequence ID" value="OQJ99195.1"/>
    <property type="molecule type" value="Genomic_DNA"/>
</dbReference>
<reference evidence="7" key="7">
    <citation type="submission" date="2023-06" db="EMBL/GenBank/DDBJ databases">
        <title>Genomic Diversity of Vibrio spp. and Metagenomic Analysis of Pathogens in Florida Gulf Coastal Waters Following Hurricane Ian.</title>
        <authorList>
            <person name="Brumfield K.D."/>
        </authorList>
    </citation>
    <scope>NUCLEOTIDE SEQUENCE</scope>
    <source>
        <strain evidence="7">WBS2B-138</strain>
    </source>
</reference>
<protein>
    <submittedName>
        <fullName evidence="6">Thiol-disulfide isomerase</fullName>
    </submittedName>
    <submittedName>
        <fullName evidence="8">Thiol:disulfide interchange protein DsbA/DsbL</fullName>
    </submittedName>
    <submittedName>
        <fullName evidence="4">Thioredoxin domain-containing protein</fullName>
    </submittedName>
</protein>
<dbReference type="PANTHER" id="PTHR35891:SF2">
    <property type="entry name" value="THIOL:DISULFIDE INTERCHANGE PROTEIN DSBA"/>
    <property type="match status" value="1"/>
</dbReference>
<feature type="domain" description="Thioredoxin-like fold" evidence="3">
    <location>
        <begin position="53"/>
        <end position="202"/>
    </location>
</feature>
<evidence type="ECO:0000256" key="1">
    <source>
        <dbReference type="ARBA" id="ARBA00022729"/>
    </source>
</evidence>
<dbReference type="EMBL" id="JAUHGG010000002">
    <property type="protein sequence ID" value="MDS1820341.1"/>
    <property type="molecule type" value="Genomic_DNA"/>
</dbReference>
<dbReference type="InterPro" id="IPR012336">
    <property type="entry name" value="Thioredoxin-like_fold"/>
</dbReference>
<dbReference type="PANTHER" id="PTHR35891">
    <property type="entry name" value="THIOL:DISULFIDE INTERCHANGE PROTEIN DSBA"/>
    <property type="match status" value="1"/>
</dbReference>
<dbReference type="GO" id="GO:0016853">
    <property type="term" value="F:isomerase activity"/>
    <property type="evidence" value="ECO:0007669"/>
    <property type="project" value="UniProtKB-KW"/>
</dbReference>
<dbReference type="EMBL" id="DACQKT010000084">
    <property type="protein sequence ID" value="HAS6680812.1"/>
    <property type="molecule type" value="Genomic_DNA"/>
</dbReference>
<evidence type="ECO:0000313" key="9">
    <source>
        <dbReference type="EMBL" id="OQJ99195.1"/>
    </source>
</evidence>
<evidence type="ECO:0000259" key="3">
    <source>
        <dbReference type="Pfam" id="PF13462"/>
    </source>
</evidence>
<dbReference type="OrthoDB" id="6397986at2"/>
<dbReference type="InterPro" id="IPR036249">
    <property type="entry name" value="Thioredoxin-like_sf"/>
</dbReference>
<reference evidence="4" key="5">
    <citation type="submission" date="2019-12" db="EMBL/GenBank/DDBJ databases">
        <authorList>
            <consortium name="NCBI Pathogen Detection Project"/>
        </authorList>
    </citation>
    <scope>NUCLEOTIDE SEQUENCE</scope>
    <source>
        <strain evidence="4">1930</strain>
    </source>
</reference>
<evidence type="ECO:0000313" key="4">
    <source>
        <dbReference type="EMBL" id="HAS6677111.1"/>
    </source>
</evidence>
<dbReference type="GeneID" id="1191234"/>
<dbReference type="AlphaFoldDB" id="A0A072IPG6"/>
<dbReference type="CDD" id="cd03019">
    <property type="entry name" value="DsbA_DsbA"/>
    <property type="match status" value="1"/>
</dbReference>
<evidence type="ECO:0000313" key="6">
    <source>
        <dbReference type="EMBL" id="KOY32683.1"/>
    </source>
</evidence>
<dbReference type="EMBL" id="DACQKT010000003">
    <property type="protein sequence ID" value="HAS6677111.1"/>
    <property type="molecule type" value="Genomic_DNA"/>
</dbReference>
<keyword evidence="12" id="KW-1185">Reference proteome</keyword>
<reference evidence="10 13" key="4">
    <citation type="submission" date="2018-12" db="EMBL/GenBank/DDBJ databases">
        <title>Genomic insights into the evolutionary origins and pathogenicity of five Vibrio parahaemolyticus strains isolated from the shrimp with acute hepatopancreatic necrosis disease (AHPND).</title>
        <authorList>
            <person name="Yang Q."/>
            <person name="Dong X."/>
            <person name="Xie G."/>
            <person name="Fu S."/>
            <person name="Zou P."/>
            <person name="Sun J."/>
            <person name="Wang Y."/>
            <person name="Huang J."/>
        </authorList>
    </citation>
    <scope>NUCLEOTIDE SEQUENCE [LARGE SCALE GENOMIC DNA]</scope>
    <source>
        <strain evidence="10 13">20160303005-1</strain>
    </source>
</reference>
<evidence type="ECO:0000313" key="14">
    <source>
        <dbReference type="Proteomes" id="UP000555836"/>
    </source>
</evidence>
<dbReference type="EMBL" id="LIRS01000067">
    <property type="protein sequence ID" value="KOY32683.1"/>
    <property type="molecule type" value="Genomic_DNA"/>
</dbReference>
<dbReference type="Proteomes" id="UP000037697">
    <property type="component" value="Unassembled WGS sequence"/>
</dbReference>
<evidence type="ECO:0000256" key="2">
    <source>
        <dbReference type="SAM" id="SignalP"/>
    </source>
</evidence>
<dbReference type="RefSeq" id="WP_005482658.1">
    <property type="nucleotide sequence ID" value="NZ_CABMHD010000003.1"/>
</dbReference>
<dbReference type="EMBL" id="JABCLD010001111">
    <property type="protein sequence ID" value="NMU25824.1"/>
    <property type="molecule type" value="Genomic_DNA"/>
</dbReference>
<dbReference type="Gene3D" id="3.40.30.10">
    <property type="entry name" value="Glutaredoxin"/>
    <property type="match status" value="1"/>
</dbReference>
<dbReference type="OMA" id="GHCRTME"/>
<evidence type="ECO:0000313" key="8">
    <source>
        <dbReference type="EMBL" id="NMU25824.1"/>
    </source>
</evidence>
<evidence type="ECO:0000313" key="12">
    <source>
        <dbReference type="Proteomes" id="UP000191946"/>
    </source>
</evidence>
<feature type="signal peptide" evidence="2">
    <location>
        <begin position="1"/>
        <end position="22"/>
    </location>
</feature>
<feature type="chain" id="PRO_5015027913" evidence="2">
    <location>
        <begin position="23"/>
        <end position="210"/>
    </location>
</feature>
<evidence type="ECO:0000313" key="13">
    <source>
        <dbReference type="Proteomes" id="UP000464718"/>
    </source>
</evidence>
<dbReference type="InterPro" id="IPR023205">
    <property type="entry name" value="DsbA/DsbL"/>
</dbReference>
<evidence type="ECO:0000313" key="5">
    <source>
        <dbReference type="EMBL" id="HAS6680812.1"/>
    </source>
</evidence>
<dbReference type="PROSITE" id="PS51257">
    <property type="entry name" value="PROKAR_LIPOPROTEIN"/>
    <property type="match status" value="1"/>
</dbReference>
<dbReference type="Proteomes" id="UP000856022">
    <property type="component" value="Unassembled WGS sequence"/>
</dbReference>
<evidence type="ECO:0000313" key="10">
    <source>
        <dbReference type="EMBL" id="QHH11216.1"/>
    </source>
</evidence>
<dbReference type="Proteomes" id="UP000555836">
    <property type="component" value="Unassembled WGS sequence"/>
</dbReference>
<accession>A0A072IPG6</accession>
<reference evidence="6 11" key="1">
    <citation type="submission" date="2015-07" db="EMBL/GenBank/DDBJ databases">
        <title>Foodborne Vibrio parahaemolyticus Isolates.</title>
        <authorList>
            <person name="Ronholm J."/>
            <person name="Petronella N."/>
            <person name="Kenwell R."/>
            <person name="Banerjee S."/>
        </authorList>
    </citation>
    <scope>NUCLEOTIDE SEQUENCE [LARGE SCALE GENOMIC DNA]</scope>
    <source>
        <strain evidence="6 11">HS-06-05</strain>
    </source>
</reference>
<dbReference type="Proteomes" id="UP000464718">
    <property type="component" value="Chromosome ii"/>
</dbReference>
<organism evidence="8 14">
    <name type="scientific">Vibrio parahaemolyticus</name>
    <dbReference type="NCBI Taxonomy" id="670"/>
    <lineage>
        <taxon>Bacteria</taxon>
        <taxon>Pseudomonadati</taxon>
        <taxon>Pseudomonadota</taxon>
        <taxon>Gammaproteobacteria</taxon>
        <taxon>Vibrionales</taxon>
        <taxon>Vibrionaceae</taxon>
        <taxon>Vibrio</taxon>
    </lineage>
</organism>
<dbReference type="InterPro" id="IPR050824">
    <property type="entry name" value="Thiol_disulfide_DsbA"/>
</dbReference>
<name>A0A072IPG6_VIBPH</name>
<evidence type="ECO:0000313" key="7">
    <source>
        <dbReference type="EMBL" id="MDS1820341.1"/>
    </source>
</evidence>
<proteinExistence type="predicted"/>
<dbReference type="Proteomes" id="UP001253193">
    <property type="component" value="Unassembled WGS sequence"/>
</dbReference>
<gene>
    <name evidence="6" type="ORF">ACX05_10785</name>
    <name evidence="9" type="ORF">AKG60_14365</name>
    <name evidence="10" type="ORF">EHC69_18050</name>
    <name evidence="8" type="ORF">HKB21_09320</name>
    <name evidence="4" type="ORF">I7278_09860</name>
    <name evidence="5" type="ORF">I7278_29070</name>
    <name evidence="7" type="ORF">QX249_06715</name>
</gene>
<reference evidence="8 14" key="6">
    <citation type="submission" date="2020-04" db="EMBL/GenBank/DDBJ databases">
        <title>Whole-genome sequencing of Vibrio spp. from China reveals different genetic environments of blaCTX-M-14 among diverse lineages.</title>
        <authorList>
            <person name="Zheng Z."/>
            <person name="Ye L."/>
            <person name="Chen S."/>
        </authorList>
    </citation>
    <scope>NUCLEOTIDE SEQUENCE [LARGE SCALE GENOMIC DNA]</scope>
    <source>
        <strain evidence="8 14">Vb0574</strain>
    </source>
</reference>
<keyword evidence="6" id="KW-0413">Isomerase</keyword>
<evidence type="ECO:0000313" key="11">
    <source>
        <dbReference type="Proteomes" id="UP000037697"/>
    </source>
</evidence>
<dbReference type="EMBL" id="CP034299">
    <property type="protein sequence ID" value="QHH11216.1"/>
    <property type="molecule type" value="Genomic_DNA"/>
</dbReference>
<keyword evidence="1 2" id="KW-0732">Signal</keyword>
<dbReference type="Pfam" id="PF13462">
    <property type="entry name" value="Thioredoxin_4"/>
    <property type="match status" value="1"/>
</dbReference>
<dbReference type="Proteomes" id="UP000191946">
    <property type="component" value="Unassembled WGS sequence"/>
</dbReference>
<reference evidence="4" key="3">
    <citation type="journal article" date="2018" name="Genome Biol.">
        <title>SKESA: strategic k-mer extension for scrupulous assemblies.</title>
        <authorList>
            <person name="Souvorov A."/>
            <person name="Agarwala R."/>
            <person name="Lipman D.J."/>
        </authorList>
    </citation>
    <scope>NUCLEOTIDE SEQUENCE</scope>
    <source>
        <strain evidence="4">1930</strain>
    </source>
</reference>
<dbReference type="SUPFAM" id="SSF52833">
    <property type="entry name" value="Thioredoxin-like"/>
    <property type="match status" value="1"/>
</dbReference>
<reference evidence="9 12" key="2">
    <citation type="submission" date="2015-08" db="EMBL/GenBank/DDBJ databases">
        <title>Draft Genome Sequences of Vibrio parahaemolyticus Strains.</title>
        <authorList>
            <person name="Gonzalez-Escalona N."/>
            <person name="DePaola A."/>
        </authorList>
    </citation>
    <scope>NUCLEOTIDE SEQUENCE [LARGE SCALE GENOMIC DNA]</scope>
    <source>
        <strain evidence="9 12">CFSAN001621</strain>
    </source>
</reference>
<sequence length="210" mass="23154">MFKTISKGVALFAAIAALSACDSGNSQPQQGKQYEVLPVSLQEYNLAPLTEAFALTCGHCRSMEEFVPQIESLTEQKVEKMHVTFNESAQISAIIFYTAVMQLDATPDKAFMADLFAAVQMGADATAEERQQAVEKAFESRNLISPYHLDEAQQEKLFEYITKAESITTRGQINSVPAFIVNGKYQVITGGHDSVEAMAETINYLLKQPK</sequence>